<dbReference type="PROSITE" id="PS50995">
    <property type="entry name" value="HTH_MARR_2"/>
    <property type="match status" value="1"/>
</dbReference>
<dbReference type="PANTHER" id="PTHR33164:SF101">
    <property type="entry name" value="TRANSCRIPTIONAL REPRESSOR MPRA"/>
    <property type="match status" value="1"/>
</dbReference>
<dbReference type="InterPro" id="IPR000835">
    <property type="entry name" value="HTH_MarR-typ"/>
</dbReference>
<reference evidence="5 6" key="1">
    <citation type="submission" date="2018-03" db="EMBL/GenBank/DDBJ databases">
        <title>Genomic Encyclopedia of Type Strains, Phase III (KMG-III): the genomes of soil and plant-associated and newly described type strains.</title>
        <authorList>
            <person name="Whitman W."/>
        </authorList>
    </citation>
    <scope>NUCLEOTIDE SEQUENCE [LARGE SCALE GENOMIC DNA]</scope>
    <source>
        <strain evidence="5 6">CGMCC 1.12700</strain>
    </source>
</reference>
<dbReference type="InterPro" id="IPR036390">
    <property type="entry name" value="WH_DNA-bd_sf"/>
</dbReference>
<dbReference type="GO" id="GO:0006950">
    <property type="term" value="P:response to stress"/>
    <property type="evidence" value="ECO:0007669"/>
    <property type="project" value="TreeGrafter"/>
</dbReference>
<dbReference type="GO" id="GO:0003700">
    <property type="term" value="F:DNA-binding transcription factor activity"/>
    <property type="evidence" value="ECO:0007669"/>
    <property type="project" value="InterPro"/>
</dbReference>
<keyword evidence="2" id="KW-0238">DNA-binding</keyword>
<dbReference type="PRINTS" id="PR00598">
    <property type="entry name" value="HTHMARR"/>
</dbReference>
<comment type="caution">
    <text evidence="5">The sequence shown here is derived from an EMBL/GenBank/DDBJ whole genome shotgun (WGS) entry which is preliminary data.</text>
</comment>
<protein>
    <submittedName>
        <fullName evidence="5">MarR family transcriptional regulator</fullName>
    </submittedName>
</protein>
<dbReference type="SUPFAM" id="SSF46785">
    <property type="entry name" value="Winged helix' DNA-binding domain"/>
    <property type="match status" value="1"/>
</dbReference>
<dbReference type="SMART" id="SM00347">
    <property type="entry name" value="HTH_MARR"/>
    <property type="match status" value="1"/>
</dbReference>
<evidence type="ECO:0000256" key="1">
    <source>
        <dbReference type="ARBA" id="ARBA00023015"/>
    </source>
</evidence>
<dbReference type="InterPro" id="IPR023187">
    <property type="entry name" value="Tscrpt_reg_MarR-type_CS"/>
</dbReference>
<feature type="domain" description="HTH marR-type" evidence="4">
    <location>
        <begin position="1"/>
        <end position="136"/>
    </location>
</feature>
<dbReference type="Proteomes" id="UP000240572">
    <property type="component" value="Unassembled WGS sequence"/>
</dbReference>
<dbReference type="InterPro" id="IPR036388">
    <property type="entry name" value="WH-like_DNA-bd_sf"/>
</dbReference>
<evidence type="ECO:0000313" key="5">
    <source>
        <dbReference type="EMBL" id="PSK88901.1"/>
    </source>
</evidence>
<gene>
    <name evidence="5" type="ORF">B0I18_114113</name>
</gene>
<dbReference type="PROSITE" id="PS01117">
    <property type="entry name" value="HTH_MARR_1"/>
    <property type="match status" value="1"/>
</dbReference>
<dbReference type="Gene3D" id="1.10.10.10">
    <property type="entry name" value="Winged helix-like DNA-binding domain superfamily/Winged helix DNA-binding domain"/>
    <property type="match status" value="1"/>
</dbReference>
<dbReference type="AlphaFoldDB" id="A0A2P8CV99"/>
<dbReference type="Pfam" id="PF12802">
    <property type="entry name" value="MarR_2"/>
    <property type="match status" value="1"/>
</dbReference>
<dbReference type="InterPro" id="IPR011991">
    <property type="entry name" value="ArsR-like_HTH"/>
</dbReference>
<proteinExistence type="predicted"/>
<evidence type="ECO:0000256" key="3">
    <source>
        <dbReference type="ARBA" id="ARBA00023163"/>
    </source>
</evidence>
<keyword evidence="6" id="KW-1185">Reference proteome</keyword>
<dbReference type="OrthoDB" id="1256198at2"/>
<evidence type="ECO:0000259" key="4">
    <source>
        <dbReference type="PROSITE" id="PS50995"/>
    </source>
</evidence>
<keyword evidence="3" id="KW-0804">Transcription</keyword>
<dbReference type="RefSeq" id="WP_106525260.1">
    <property type="nucleotide sequence ID" value="NZ_PYGD01000014.1"/>
</dbReference>
<organism evidence="5 6">
    <name type="scientific">Taibaiella chishuiensis</name>
    <dbReference type="NCBI Taxonomy" id="1434707"/>
    <lineage>
        <taxon>Bacteria</taxon>
        <taxon>Pseudomonadati</taxon>
        <taxon>Bacteroidota</taxon>
        <taxon>Chitinophagia</taxon>
        <taxon>Chitinophagales</taxon>
        <taxon>Chitinophagaceae</taxon>
        <taxon>Taibaiella</taxon>
    </lineage>
</organism>
<keyword evidence="1" id="KW-0805">Transcription regulation</keyword>
<dbReference type="GO" id="GO:0003677">
    <property type="term" value="F:DNA binding"/>
    <property type="evidence" value="ECO:0007669"/>
    <property type="project" value="UniProtKB-KW"/>
</dbReference>
<dbReference type="CDD" id="cd00090">
    <property type="entry name" value="HTH_ARSR"/>
    <property type="match status" value="1"/>
</dbReference>
<evidence type="ECO:0000313" key="6">
    <source>
        <dbReference type="Proteomes" id="UP000240572"/>
    </source>
</evidence>
<accession>A0A2P8CV99</accession>
<name>A0A2P8CV99_9BACT</name>
<dbReference type="PANTHER" id="PTHR33164">
    <property type="entry name" value="TRANSCRIPTIONAL REGULATOR, MARR FAMILY"/>
    <property type="match status" value="1"/>
</dbReference>
<dbReference type="EMBL" id="PYGD01000014">
    <property type="protein sequence ID" value="PSK88901.1"/>
    <property type="molecule type" value="Genomic_DNA"/>
</dbReference>
<sequence length="143" mass="16221">MNKDKQAFYEVFTALQCFILAHMHKGEVNGVTATHYNLIEYIYRHDQCTGKQVAKAFNISPPAVSRQFKFLIAQGLIEQEQSPEDRRIFHLRVTGKGRFIVDNSENFRETVAQKASQNLSKTELKSLTALLSKVMDKIGTKGA</sequence>
<dbReference type="InterPro" id="IPR039422">
    <property type="entry name" value="MarR/SlyA-like"/>
</dbReference>
<evidence type="ECO:0000256" key="2">
    <source>
        <dbReference type="ARBA" id="ARBA00023125"/>
    </source>
</evidence>